<evidence type="ECO:0000256" key="1">
    <source>
        <dbReference type="ARBA" id="ARBA00022443"/>
    </source>
</evidence>
<dbReference type="InterPro" id="IPR002219">
    <property type="entry name" value="PKC_DAG/PE"/>
</dbReference>
<feature type="coiled-coil region" evidence="10">
    <location>
        <begin position="130"/>
        <end position="186"/>
    </location>
</feature>
<feature type="domain" description="F-BAR" evidence="14">
    <location>
        <begin position="10"/>
        <end position="277"/>
    </location>
</feature>
<dbReference type="CDD" id="cd11912">
    <property type="entry name" value="SH3_Bzz1_1"/>
    <property type="match status" value="1"/>
</dbReference>
<name>A0A9P9AIP6_9HYPO</name>
<dbReference type="PROSITE" id="PS50002">
    <property type="entry name" value="SH3"/>
    <property type="match status" value="2"/>
</dbReference>
<comment type="function">
    <text evidence="5">Plays a role in endocytosis and trafficking to the vacuole. Functions with type I myosins to restore polarity of the actin cytoskeleton after NaCl stress.</text>
</comment>
<dbReference type="InterPro" id="IPR035459">
    <property type="entry name" value="Bzz1_SH3_1"/>
</dbReference>
<evidence type="ECO:0000313" key="15">
    <source>
        <dbReference type="EMBL" id="KAH6874718.1"/>
    </source>
</evidence>
<dbReference type="InterPro" id="IPR046349">
    <property type="entry name" value="C1-like_sf"/>
</dbReference>
<dbReference type="SMART" id="SM00055">
    <property type="entry name" value="FCH"/>
    <property type="match status" value="1"/>
</dbReference>
<keyword evidence="3" id="KW-0862">Zinc</keyword>
<feature type="region of interest" description="Disordered" evidence="11">
    <location>
        <begin position="453"/>
        <end position="554"/>
    </location>
</feature>
<evidence type="ECO:0000259" key="14">
    <source>
        <dbReference type="PROSITE" id="PS51741"/>
    </source>
</evidence>
<comment type="caution">
    <text evidence="15">The sequence shown here is derived from an EMBL/GenBank/DDBJ whole genome shotgun (WGS) entry which is preliminary data.</text>
</comment>
<evidence type="ECO:0000259" key="13">
    <source>
        <dbReference type="PROSITE" id="PS50081"/>
    </source>
</evidence>
<dbReference type="Pfam" id="PF00611">
    <property type="entry name" value="FCH"/>
    <property type="match status" value="1"/>
</dbReference>
<protein>
    <recommendedName>
        <fullName evidence="7">Protein BZZ1</fullName>
    </recommendedName>
</protein>
<dbReference type="Gene3D" id="2.30.30.40">
    <property type="entry name" value="SH3 Domains"/>
    <property type="match status" value="2"/>
</dbReference>
<evidence type="ECO:0000256" key="8">
    <source>
        <dbReference type="PROSITE-ProRule" id="PRU00192"/>
    </source>
</evidence>
<dbReference type="InterPro" id="IPR027267">
    <property type="entry name" value="AH/BAR_dom_sf"/>
</dbReference>
<keyword evidence="1 8" id="KW-0728">SH3 domain</keyword>
<dbReference type="FunFam" id="3.30.60.20:FF:000040">
    <property type="entry name" value="Actin polymerization protein Bzz1"/>
    <property type="match status" value="1"/>
</dbReference>
<dbReference type="Pfam" id="PF14604">
    <property type="entry name" value="SH3_9"/>
    <property type="match status" value="1"/>
</dbReference>
<evidence type="ECO:0000256" key="4">
    <source>
        <dbReference type="ARBA" id="ARBA00023054"/>
    </source>
</evidence>
<feature type="region of interest" description="Disordered" evidence="11">
    <location>
        <begin position="639"/>
        <end position="684"/>
    </location>
</feature>
<dbReference type="InterPro" id="IPR036028">
    <property type="entry name" value="SH3-like_dom_sf"/>
</dbReference>
<feature type="compositionally biased region" description="Polar residues" evidence="11">
    <location>
        <begin position="499"/>
        <end position="523"/>
    </location>
</feature>
<dbReference type="Pfam" id="PF00130">
    <property type="entry name" value="C1_1"/>
    <property type="match status" value="1"/>
</dbReference>
<dbReference type="Gene3D" id="3.30.60.20">
    <property type="match status" value="1"/>
</dbReference>
<comment type="similarity">
    <text evidence="6">Belongs to the BZZ1 family.</text>
</comment>
<dbReference type="PROSITE" id="PS51741">
    <property type="entry name" value="F_BAR"/>
    <property type="match status" value="1"/>
</dbReference>
<feature type="compositionally biased region" description="Low complexity" evidence="11">
    <location>
        <begin position="649"/>
        <end position="670"/>
    </location>
</feature>
<dbReference type="SMART" id="SM00326">
    <property type="entry name" value="SH3"/>
    <property type="match status" value="2"/>
</dbReference>
<dbReference type="PROSITE" id="PS50081">
    <property type="entry name" value="ZF_DAG_PE_2"/>
    <property type="match status" value="1"/>
</dbReference>
<dbReference type="GO" id="GO:0030833">
    <property type="term" value="P:regulation of actin filament polymerization"/>
    <property type="evidence" value="ECO:0007669"/>
    <property type="project" value="TreeGrafter"/>
</dbReference>
<sequence length="745" mass="82282">MAEADVEGVPTFGAELKDGFKPANAWVGHGIAWLEDVQQFYRERSLIEKEYSQKLSALAKKYFEKKNRKTSQLSVGDTPAMTPGSLESASLTTWTTQLTTLESRATEHDRYATNLISQVAEPLRFYGGRFEELRKRHSEYAEKLERERETSYADLRKVKGKYDAVCQEVEAKRKKSESHYDKAKAQSAYTQQVFEMNNAKNSYLIAINVTNKLKERYYHEYIPEVMDGLQDLSEFRTLKLNSLWGIATQLESNMLTQSNGMIEHQGTEIQRNLPHLDSMMYIQHNMGVFNEPPDKAFEASPVWHDDGAMIVDDTAKIYLRNVLSKSKSQLGELRREVDKKRREVEGLKRTKQRVREGTEKKDEVEVVRILFSLQEDFHTVDRQRLTAEVETSTITAVVGDVTLGAKNHNFKSQTFKIPTNCDLCGERIWGLSAKGFDCRDCGYTCHSKCEMKVPPDCPGEQSKDERKKLKAERQDSANKLLKPSATMTSLNASDGPDLSRSNTMNSLSSHSARASITGSVSGQPSPAAETPKEEAPPRESTSSAKAPGAAARKNRVMAPPPAAYISNGASAPNGGAKEEKKGKMLYAFEASGDGELTVQEGRDIVLIEPDDGTGWIKVRAGYKEGIVPASYAEFIESATPSAPAPVSAPAPSASAPRPSSTYSTSTTSSSIAGKKKGPAVAPRRGAKKLRYVEALYEYTAQSETEHSMAEGERFVLITDDPGDGWVEVEKAGVTASVPASYVQAA</sequence>
<dbReference type="Gene3D" id="1.20.1270.60">
    <property type="entry name" value="Arfaptin homology (AH) domain/BAR domain"/>
    <property type="match status" value="1"/>
</dbReference>
<keyword evidence="2" id="KW-0479">Metal-binding</keyword>
<dbReference type="FunFam" id="1.20.1270.60:FF:000060">
    <property type="entry name" value="Actin polymerization protein Bzz1"/>
    <property type="match status" value="1"/>
</dbReference>
<evidence type="ECO:0000256" key="6">
    <source>
        <dbReference type="ARBA" id="ARBA00061387"/>
    </source>
</evidence>
<dbReference type="GO" id="GO:0030864">
    <property type="term" value="C:cortical actin cytoskeleton"/>
    <property type="evidence" value="ECO:0007669"/>
    <property type="project" value="UniProtKB-ARBA"/>
</dbReference>
<dbReference type="SUPFAM" id="SSF103657">
    <property type="entry name" value="BAR/IMD domain-like"/>
    <property type="match status" value="1"/>
</dbReference>
<dbReference type="FunFam" id="2.30.30.40:FF:000161">
    <property type="entry name" value="Actin polymerization protein Bzz1"/>
    <property type="match status" value="1"/>
</dbReference>
<dbReference type="PANTHER" id="PTHR15735:SF21">
    <property type="entry name" value="PROTEIN NERVOUS WRECK"/>
    <property type="match status" value="1"/>
</dbReference>
<evidence type="ECO:0000256" key="10">
    <source>
        <dbReference type="SAM" id="Coils"/>
    </source>
</evidence>
<feature type="domain" description="SH3" evidence="12">
    <location>
        <begin position="577"/>
        <end position="637"/>
    </location>
</feature>
<keyword evidence="16" id="KW-1185">Reference proteome</keyword>
<dbReference type="InterPro" id="IPR020454">
    <property type="entry name" value="DAG/PE-bd"/>
</dbReference>
<feature type="domain" description="SH3" evidence="12">
    <location>
        <begin position="687"/>
        <end position="745"/>
    </location>
</feature>
<evidence type="ECO:0000259" key="12">
    <source>
        <dbReference type="PROSITE" id="PS50002"/>
    </source>
</evidence>
<feature type="coiled-coil region" evidence="10">
    <location>
        <begin position="323"/>
        <end position="357"/>
    </location>
</feature>
<evidence type="ECO:0000256" key="7">
    <source>
        <dbReference type="ARBA" id="ARBA00074946"/>
    </source>
</evidence>
<dbReference type="PROSITE" id="PS00479">
    <property type="entry name" value="ZF_DAG_PE_1"/>
    <property type="match status" value="1"/>
</dbReference>
<dbReference type="SUPFAM" id="SSF50044">
    <property type="entry name" value="SH3-domain"/>
    <property type="match status" value="2"/>
</dbReference>
<evidence type="ECO:0000256" key="5">
    <source>
        <dbReference type="ARBA" id="ARBA00054085"/>
    </source>
</evidence>
<dbReference type="GO" id="GO:0045010">
    <property type="term" value="P:actin nucleation"/>
    <property type="evidence" value="ECO:0007669"/>
    <property type="project" value="UniProtKB-ARBA"/>
</dbReference>
<feature type="compositionally biased region" description="Basic and acidic residues" evidence="11">
    <location>
        <begin position="461"/>
        <end position="476"/>
    </location>
</feature>
<feature type="domain" description="Phorbol-ester/DAG-type" evidence="13">
    <location>
        <begin position="407"/>
        <end position="457"/>
    </location>
</feature>
<gene>
    <name evidence="15" type="ORF">B0T10DRAFT_202692</name>
</gene>
<evidence type="ECO:0000256" key="2">
    <source>
        <dbReference type="ARBA" id="ARBA00022723"/>
    </source>
</evidence>
<dbReference type="InterPro" id="IPR031160">
    <property type="entry name" value="F_BAR_dom"/>
</dbReference>
<dbReference type="PRINTS" id="PR00008">
    <property type="entry name" value="DAGPEDOMAIN"/>
</dbReference>
<dbReference type="InterPro" id="IPR001060">
    <property type="entry name" value="FCH_dom"/>
</dbReference>
<dbReference type="InterPro" id="IPR001452">
    <property type="entry name" value="SH3_domain"/>
</dbReference>
<organism evidence="15 16">
    <name type="scientific">Thelonectria olida</name>
    <dbReference type="NCBI Taxonomy" id="1576542"/>
    <lineage>
        <taxon>Eukaryota</taxon>
        <taxon>Fungi</taxon>
        <taxon>Dikarya</taxon>
        <taxon>Ascomycota</taxon>
        <taxon>Pezizomycotina</taxon>
        <taxon>Sordariomycetes</taxon>
        <taxon>Hypocreomycetidae</taxon>
        <taxon>Hypocreales</taxon>
        <taxon>Nectriaceae</taxon>
        <taxon>Thelonectria</taxon>
    </lineage>
</organism>
<evidence type="ECO:0000313" key="16">
    <source>
        <dbReference type="Proteomes" id="UP000777438"/>
    </source>
</evidence>
<keyword evidence="4 9" id="KW-0175">Coiled coil</keyword>
<proteinExistence type="inferred from homology"/>
<dbReference type="GO" id="GO:0046872">
    <property type="term" value="F:metal ion binding"/>
    <property type="evidence" value="ECO:0007669"/>
    <property type="project" value="UniProtKB-KW"/>
</dbReference>
<evidence type="ECO:0000256" key="3">
    <source>
        <dbReference type="ARBA" id="ARBA00022833"/>
    </source>
</evidence>
<dbReference type="SMART" id="SM00109">
    <property type="entry name" value="C1"/>
    <property type="match status" value="1"/>
</dbReference>
<reference evidence="15 16" key="1">
    <citation type="journal article" date="2021" name="Nat. Commun.">
        <title>Genetic determinants of endophytism in the Arabidopsis root mycobiome.</title>
        <authorList>
            <person name="Mesny F."/>
            <person name="Miyauchi S."/>
            <person name="Thiergart T."/>
            <person name="Pickel B."/>
            <person name="Atanasova L."/>
            <person name="Karlsson M."/>
            <person name="Huettel B."/>
            <person name="Barry K.W."/>
            <person name="Haridas S."/>
            <person name="Chen C."/>
            <person name="Bauer D."/>
            <person name="Andreopoulos W."/>
            <person name="Pangilinan J."/>
            <person name="LaButti K."/>
            <person name="Riley R."/>
            <person name="Lipzen A."/>
            <person name="Clum A."/>
            <person name="Drula E."/>
            <person name="Henrissat B."/>
            <person name="Kohler A."/>
            <person name="Grigoriev I.V."/>
            <person name="Martin F.M."/>
            <person name="Hacquard S."/>
        </authorList>
    </citation>
    <scope>NUCLEOTIDE SEQUENCE [LARGE SCALE GENOMIC DNA]</scope>
    <source>
        <strain evidence="15 16">MPI-CAGE-CH-0241</strain>
    </source>
</reference>
<dbReference type="Proteomes" id="UP000777438">
    <property type="component" value="Unassembled WGS sequence"/>
</dbReference>
<dbReference type="OrthoDB" id="8783038at2759"/>
<dbReference type="Pfam" id="PF00018">
    <property type="entry name" value="SH3_1"/>
    <property type="match status" value="1"/>
</dbReference>
<dbReference type="EMBL" id="JAGPYM010000037">
    <property type="protein sequence ID" value="KAH6874718.1"/>
    <property type="molecule type" value="Genomic_DNA"/>
</dbReference>
<evidence type="ECO:0000256" key="11">
    <source>
        <dbReference type="SAM" id="MobiDB-lite"/>
    </source>
</evidence>
<dbReference type="SUPFAM" id="SSF57889">
    <property type="entry name" value="Cysteine-rich domain"/>
    <property type="match status" value="1"/>
</dbReference>
<accession>A0A9P9AIP6</accession>
<dbReference type="PANTHER" id="PTHR15735">
    <property type="entry name" value="FCH AND DOUBLE SH3 DOMAINS PROTEIN"/>
    <property type="match status" value="1"/>
</dbReference>
<evidence type="ECO:0000256" key="9">
    <source>
        <dbReference type="PROSITE-ProRule" id="PRU01077"/>
    </source>
</evidence>
<dbReference type="CDD" id="cd20824">
    <property type="entry name" value="C1_SpBZZ1-like"/>
    <property type="match status" value="1"/>
</dbReference>
<dbReference type="AlphaFoldDB" id="A0A9P9AIP6"/>